<dbReference type="EMBL" id="FOWD01000004">
    <property type="protein sequence ID" value="SFN91735.1"/>
    <property type="molecule type" value="Genomic_DNA"/>
</dbReference>
<sequence>MLSERYTVSLFGIDSKYYTNEYVAYLWEQSANSEYENSGIFVTALIDINRLVCGEIRGCVLGETAHVITSTRNPAEVQSEEEYYTAFINVVSEVRQRIGNPNMTLIIERVEFYFFTQP</sequence>
<name>A0A1I5CXK9_9FIRM</name>
<reference evidence="1 2" key="1">
    <citation type="submission" date="2016-10" db="EMBL/GenBank/DDBJ databases">
        <authorList>
            <person name="de Groot N.N."/>
        </authorList>
    </citation>
    <scope>NUCLEOTIDE SEQUENCE [LARGE SCALE GENOMIC DNA]</scope>
    <source>
        <strain evidence="1 2">DSM 1283</strain>
    </source>
</reference>
<gene>
    <name evidence="1" type="ORF">SAMN04489757_10499</name>
</gene>
<dbReference type="RefSeq" id="WP_091684446.1">
    <property type="nucleotide sequence ID" value="NZ_BAABFM010000079.1"/>
</dbReference>
<evidence type="ECO:0000313" key="1">
    <source>
        <dbReference type="EMBL" id="SFN91735.1"/>
    </source>
</evidence>
<protein>
    <submittedName>
        <fullName evidence="1">Uncharacterized protein</fullName>
    </submittedName>
</protein>
<dbReference type="AlphaFoldDB" id="A0A1I5CXK9"/>
<evidence type="ECO:0000313" key="2">
    <source>
        <dbReference type="Proteomes" id="UP000198806"/>
    </source>
</evidence>
<organism evidence="1 2">
    <name type="scientific">Anaerocolumna aminovalerica</name>
    <dbReference type="NCBI Taxonomy" id="1527"/>
    <lineage>
        <taxon>Bacteria</taxon>
        <taxon>Bacillati</taxon>
        <taxon>Bacillota</taxon>
        <taxon>Clostridia</taxon>
        <taxon>Lachnospirales</taxon>
        <taxon>Lachnospiraceae</taxon>
        <taxon>Anaerocolumna</taxon>
    </lineage>
</organism>
<proteinExistence type="predicted"/>
<accession>A0A1I5CXK9</accession>
<keyword evidence="2" id="KW-1185">Reference proteome</keyword>
<dbReference type="Proteomes" id="UP000198806">
    <property type="component" value="Unassembled WGS sequence"/>
</dbReference>